<evidence type="ECO:0000256" key="1">
    <source>
        <dbReference type="ARBA" id="ARBA00001974"/>
    </source>
</evidence>
<dbReference type="InterPro" id="IPR052166">
    <property type="entry name" value="Diverse_Acyl-CoA_DH"/>
</dbReference>
<dbReference type="PANTHER" id="PTHR42803:SF3">
    <property type="entry name" value="ACYL-COA DEHYDROGENASE-RELATED"/>
    <property type="match status" value="1"/>
</dbReference>
<evidence type="ECO:0000256" key="5">
    <source>
        <dbReference type="RuleBase" id="RU362125"/>
    </source>
</evidence>
<dbReference type="PANTHER" id="PTHR42803">
    <property type="entry name" value="ACYL-COA DEHYDROGENASE"/>
    <property type="match status" value="1"/>
</dbReference>
<organism evidence="10 11">
    <name type="scientific">Phenylobacterium haematophilum</name>
    <dbReference type="NCBI Taxonomy" id="98513"/>
    <lineage>
        <taxon>Bacteria</taxon>
        <taxon>Pseudomonadati</taxon>
        <taxon>Pseudomonadota</taxon>
        <taxon>Alphaproteobacteria</taxon>
        <taxon>Caulobacterales</taxon>
        <taxon>Caulobacteraceae</taxon>
        <taxon>Phenylobacterium</taxon>
    </lineage>
</organism>
<accession>A0A840A351</accession>
<dbReference type="Gene3D" id="2.40.110.10">
    <property type="entry name" value="Butyryl-CoA Dehydrogenase, subunit A, domain 2"/>
    <property type="match status" value="1"/>
</dbReference>
<dbReference type="InterPro" id="IPR009100">
    <property type="entry name" value="AcylCoA_DH/oxidase_NM_dom_sf"/>
</dbReference>
<proteinExistence type="inferred from homology"/>
<dbReference type="AlphaFoldDB" id="A0A840A351"/>
<dbReference type="EMBL" id="JACIDK010000003">
    <property type="protein sequence ID" value="MBB3891737.1"/>
    <property type="molecule type" value="Genomic_DNA"/>
</dbReference>
<feature type="domain" description="Acyl-CoA oxidase/dehydrogenase middle" evidence="7">
    <location>
        <begin position="162"/>
        <end position="271"/>
    </location>
</feature>
<protein>
    <submittedName>
        <fullName evidence="10">Alkylation response protein AidB-like acyl-CoA dehydrogenase</fullName>
    </submittedName>
</protein>
<dbReference type="InterPro" id="IPR009075">
    <property type="entry name" value="AcylCo_DH/oxidase_C"/>
</dbReference>
<dbReference type="Pfam" id="PF02770">
    <property type="entry name" value="Acyl-CoA_dh_M"/>
    <property type="match status" value="1"/>
</dbReference>
<feature type="domain" description="Acyl-CoA dehydrogenase/oxidase N-terminal" evidence="8">
    <location>
        <begin position="76"/>
        <end position="157"/>
    </location>
</feature>
<evidence type="ECO:0000313" key="11">
    <source>
        <dbReference type="Proteomes" id="UP000530564"/>
    </source>
</evidence>
<evidence type="ECO:0000256" key="4">
    <source>
        <dbReference type="ARBA" id="ARBA00022827"/>
    </source>
</evidence>
<dbReference type="Proteomes" id="UP000530564">
    <property type="component" value="Unassembled WGS sequence"/>
</dbReference>
<keyword evidence="4 5" id="KW-0274">FAD</keyword>
<feature type="domain" description="Acetyl-CoA dehydrogenase-like C-terminal" evidence="9">
    <location>
        <begin position="472"/>
        <end position="579"/>
    </location>
</feature>
<reference evidence="10 11" key="1">
    <citation type="submission" date="2020-08" db="EMBL/GenBank/DDBJ databases">
        <title>Genomic Encyclopedia of Type Strains, Phase IV (KMG-IV): sequencing the most valuable type-strain genomes for metagenomic binning, comparative biology and taxonomic classification.</title>
        <authorList>
            <person name="Goeker M."/>
        </authorList>
    </citation>
    <scope>NUCLEOTIDE SEQUENCE [LARGE SCALE GENOMIC DNA]</scope>
    <source>
        <strain evidence="10 11">DSM 21793</strain>
    </source>
</reference>
<name>A0A840A351_9CAUL</name>
<comment type="caution">
    <text evidence="10">The sequence shown here is derived from an EMBL/GenBank/DDBJ whole genome shotgun (WGS) entry which is preliminary data.</text>
</comment>
<evidence type="ECO:0000259" key="8">
    <source>
        <dbReference type="Pfam" id="PF02771"/>
    </source>
</evidence>
<dbReference type="InterPro" id="IPR046373">
    <property type="entry name" value="Acyl-CoA_Oxase/DH_mid-dom_sf"/>
</dbReference>
<evidence type="ECO:0000256" key="2">
    <source>
        <dbReference type="ARBA" id="ARBA00009347"/>
    </source>
</evidence>
<evidence type="ECO:0000256" key="3">
    <source>
        <dbReference type="ARBA" id="ARBA00022630"/>
    </source>
</evidence>
<evidence type="ECO:0000313" key="10">
    <source>
        <dbReference type="EMBL" id="MBB3891737.1"/>
    </source>
</evidence>
<dbReference type="InterPro" id="IPR036250">
    <property type="entry name" value="AcylCo_DH-like_C"/>
</dbReference>
<comment type="cofactor">
    <cofactor evidence="1 5">
        <name>FAD</name>
        <dbReference type="ChEBI" id="CHEBI:57692"/>
    </cofactor>
</comment>
<dbReference type="SUPFAM" id="SSF47203">
    <property type="entry name" value="Acyl-CoA dehydrogenase C-terminal domain-like"/>
    <property type="match status" value="1"/>
</dbReference>
<dbReference type="InterPro" id="IPR013786">
    <property type="entry name" value="AcylCoA_DH/ox_N"/>
</dbReference>
<evidence type="ECO:0000259" key="9">
    <source>
        <dbReference type="Pfam" id="PF12806"/>
    </source>
</evidence>
<dbReference type="Pfam" id="PF12806">
    <property type="entry name" value="Acyl-CoA_dh_C"/>
    <property type="match status" value="1"/>
</dbReference>
<dbReference type="GO" id="GO:0050660">
    <property type="term" value="F:flavin adenine dinucleotide binding"/>
    <property type="evidence" value="ECO:0007669"/>
    <property type="project" value="InterPro"/>
</dbReference>
<dbReference type="InterPro" id="IPR025878">
    <property type="entry name" value="Acyl-CoA_dh-like_C_dom"/>
</dbReference>
<dbReference type="InterPro" id="IPR006091">
    <property type="entry name" value="Acyl-CoA_Oxase/DH_mid-dom"/>
</dbReference>
<dbReference type="Gene3D" id="1.10.540.10">
    <property type="entry name" value="Acyl-CoA dehydrogenase/oxidase, N-terminal domain"/>
    <property type="match status" value="1"/>
</dbReference>
<evidence type="ECO:0000259" key="7">
    <source>
        <dbReference type="Pfam" id="PF02770"/>
    </source>
</evidence>
<dbReference type="Pfam" id="PF00441">
    <property type="entry name" value="Acyl-CoA_dh_1"/>
    <property type="match status" value="1"/>
</dbReference>
<dbReference type="RefSeq" id="WP_183773125.1">
    <property type="nucleotide sequence ID" value="NZ_JACIDK010000003.1"/>
</dbReference>
<dbReference type="GO" id="GO:0016627">
    <property type="term" value="F:oxidoreductase activity, acting on the CH-CH group of donors"/>
    <property type="evidence" value="ECO:0007669"/>
    <property type="project" value="InterPro"/>
</dbReference>
<keyword evidence="5" id="KW-0560">Oxidoreductase</keyword>
<dbReference type="Gene3D" id="1.20.140.10">
    <property type="entry name" value="Butyryl-CoA Dehydrogenase, subunit A, domain 3"/>
    <property type="match status" value="1"/>
</dbReference>
<dbReference type="SUPFAM" id="SSF56645">
    <property type="entry name" value="Acyl-CoA dehydrogenase NM domain-like"/>
    <property type="match status" value="1"/>
</dbReference>
<dbReference type="InterPro" id="IPR037069">
    <property type="entry name" value="AcylCoA_DH/ox_N_sf"/>
</dbReference>
<feature type="domain" description="Acyl-CoA dehydrogenase/oxidase C-terminal" evidence="6">
    <location>
        <begin position="293"/>
        <end position="451"/>
    </location>
</feature>
<keyword evidence="11" id="KW-1185">Reference proteome</keyword>
<evidence type="ECO:0000259" key="6">
    <source>
        <dbReference type="Pfam" id="PF00441"/>
    </source>
</evidence>
<keyword evidence="3 5" id="KW-0285">Flavoprotein</keyword>
<dbReference type="Pfam" id="PF02771">
    <property type="entry name" value="Acyl-CoA_dh_N"/>
    <property type="match status" value="1"/>
</dbReference>
<comment type="similarity">
    <text evidence="2 5">Belongs to the acyl-CoA dehydrogenase family.</text>
</comment>
<gene>
    <name evidence="10" type="ORF">GGQ61_002465</name>
</gene>
<sequence length="590" mass="62534">MSSYHLNRRDLDFLLFDWLRVEDLLARPRFADHSRETLDAVLDLSEGLAADVFVPAYKPADQREPWLDADGVHVIPEIADAVRQYAAAGLMAGTFEAELGGLQLPIVTASASMAAFMAANISASAFPMLTMANARLIAAFGTPAQVAAFARPQIAGEALGTMCLSEPQAGSSLADITTLATPDGDDALGARYRLRGGKMWISGADHDITGDIVHLVLAKTPGPDGKPLAGVKGISLFIVPKRLDGERNDVVVTGLNHKMGYRGIPNTVLAFGDGAYAPGGRAGAVGYLVGEVGQGLAQMFQMMNEARINVGLGAAMLGYRGYRQSLAYAQERLQGRPAGADAPAPIIGHPDVRNMLLAQKAYAEGAMALIFYCARLLDEEQTGQAPDTARRLLDLLTPAAKTWPSEMGLAANDLAIQIHGGYGYTRDFDVEQIYRDNRLNPIHEGTTGVQGIDLVGRKLARDPAALAELRARIEVTAAAAQTHADLAENAQALLAAWEQIAAFAVAIAAPLTPHALAGATSALRAFGHAVVGWLWLDMALAAKALPADAFTAGKVAACRFFFEQEMPRVGLWLDLAAGSDIATTLDVEGF</sequence>